<evidence type="ECO:0000256" key="2">
    <source>
        <dbReference type="SAM" id="SignalP"/>
    </source>
</evidence>
<evidence type="ECO:0000313" key="3">
    <source>
        <dbReference type="EMBL" id="GAA5094442.1"/>
    </source>
</evidence>
<evidence type="ECO:0000313" key="4">
    <source>
        <dbReference type="Proteomes" id="UP001500631"/>
    </source>
</evidence>
<name>A0ABP9MFQ1_9GAMM</name>
<keyword evidence="4" id="KW-1185">Reference proteome</keyword>
<dbReference type="RefSeq" id="WP_077926699.1">
    <property type="nucleotide sequence ID" value="NZ_BAABKE010000001.1"/>
</dbReference>
<evidence type="ECO:0000256" key="1">
    <source>
        <dbReference type="SAM" id="MobiDB-lite"/>
    </source>
</evidence>
<keyword evidence="2" id="KW-0732">Signal</keyword>
<dbReference type="EMBL" id="BAABKE010000001">
    <property type="protein sequence ID" value="GAA5094442.1"/>
    <property type="molecule type" value="Genomic_DNA"/>
</dbReference>
<gene>
    <name evidence="3" type="ORF">GCM10023338_02700</name>
</gene>
<proteinExistence type="predicted"/>
<comment type="caution">
    <text evidence="3">The sequence shown here is derived from an EMBL/GenBank/DDBJ whole genome shotgun (WGS) entry which is preliminary data.</text>
</comment>
<accession>A0ABP9MFQ1</accession>
<feature type="compositionally biased region" description="Low complexity" evidence="1">
    <location>
        <begin position="86"/>
        <end position="98"/>
    </location>
</feature>
<feature type="signal peptide" evidence="2">
    <location>
        <begin position="1"/>
        <end position="23"/>
    </location>
</feature>
<organism evidence="3 4">
    <name type="scientific">Wohlfahrtiimonas larvae</name>
    <dbReference type="NCBI Taxonomy" id="1157986"/>
    <lineage>
        <taxon>Bacteria</taxon>
        <taxon>Pseudomonadati</taxon>
        <taxon>Pseudomonadota</taxon>
        <taxon>Gammaproteobacteria</taxon>
        <taxon>Cardiobacteriales</taxon>
        <taxon>Ignatzschineriaceae</taxon>
        <taxon>Wohlfahrtiimonas</taxon>
    </lineage>
</organism>
<sequence>MKILSKYAILSLSATLLTSMAIAQPYPAYQVLDDLSSEQVTQLKQLGHISQKEPVNPVYEAKVQSILTPAQNAEYTSKMYGPRTPSNSNNFNFNMDSK</sequence>
<feature type="chain" id="PRO_5045905391" description="DUF4148 domain-containing protein" evidence="2">
    <location>
        <begin position="24"/>
        <end position="98"/>
    </location>
</feature>
<feature type="region of interest" description="Disordered" evidence="1">
    <location>
        <begin position="77"/>
        <end position="98"/>
    </location>
</feature>
<dbReference type="Proteomes" id="UP001500631">
    <property type="component" value="Unassembled WGS sequence"/>
</dbReference>
<reference evidence="4" key="1">
    <citation type="journal article" date="2019" name="Int. J. Syst. Evol. Microbiol.">
        <title>The Global Catalogue of Microorganisms (GCM) 10K type strain sequencing project: providing services to taxonomists for standard genome sequencing and annotation.</title>
        <authorList>
            <consortium name="The Broad Institute Genomics Platform"/>
            <consortium name="The Broad Institute Genome Sequencing Center for Infectious Disease"/>
            <person name="Wu L."/>
            <person name="Ma J."/>
        </authorList>
    </citation>
    <scope>NUCLEOTIDE SEQUENCE [LARGE SCALE GENOMIC DNA]</scope>
    <source>
        <strain evidence="4">JCM 18424</strain>
    </source>
</reference>
<evidence type="ECO:0008006" key="5">
    <source>
        <dbReference type="Google" id="ProtNLM"/>
    </source>
</evidence>
<protein>
    <recommendedName>
        <fullName evidence="5">DUF4148 domain-containing protein</fullName>
    </recommendedName>
</protein>